<dbReference type="PANTHER" id="PTHR46599">
    <property type="entry name" value="PIGGYBAC TRANSPOSABLE ELEMENT-DERIVED PROTEIN 4"/>
    <property type="match status" value="1"/>
</dbReference>
<feature type="compositionally biased region" description="Polar residues" evidence="1">
    <location>
        <begin position="7"/>
        <end position="18"/>
    </location>
</feature>
<gene>
    <name evidence="3" type="ORF">ElyMa_002632900</name>
</gene>
<feature type="domain" description="PiggyBac transposable element-derived protein" evidence="2">
    <location>
        <begin position="63"/>
        <end position="312"/>
    </location>
</feature>
<accession>A0AAV4H4A3</accession>
<comment type="caution">
    <text evidence="3">The sequence shown here is derived from an EMBL/GenBank/DDBJ whole genome shotgun (WGS) entry which is preliminary data.</text>
</comment>
<evidence type="ECO:0000259" key="2">
    <source>
        <dbReference type="Pfam" id="PF13843"/>
    </source>
</evidence>
<name>A0AAV4H4A3_9GAST</name>
<keyword evidence="4" id="KW-1185">Reference proteome</keyword>
<proteinExistence type="predicted"/>
<dbReference type="Pfam" id="PF13843">
    <property type="entry name" value="DDE_Tnp_1_7"/>
    <property type="match status" value="1"/>
</dbReference>
<feature type="compositionally biased region" description="Basic and acidic residues" evidence="1">
    <location>
        <begin position="315"/>
        <end position="325"/>
    </location>
</feature>
<evidence type="ECO:0000313" key="4">
    <source>
        <dbReference type="Proteomes" id="UP000762676"/>
    </source>
</evidence>
<dbReference type="PANTHER" id="PTHR46599:SF3">
    <property type="entry name" value="PIGGYBAC TRANSPOSABLE ELEMENT-DERIVED PROTEIN 4"/>
    <property type="match status" value="1"/>
</dbReference>
<organism evidence="3 4">
    <name type="scientific">Elysia marginata</name>
    <dbReference type="NCBI Taxonomy" id="1093978"/>
    <lineage>
        <taxon>Eukaryota</taxon>
        <taxon>Metazoa</taxon>
        <taxon>Spiralia</taxon>
        <taxon>Lophotrochozoa</taxon>
        <taxon>Mollusca</taxon>
        <taxon>Gastropoda</taxon>
        <taxon>Heterobranchia</taxon>
        <taxon>Euthyneura</taxon>
        <taxon>Panpulmonata</taxon>
        <taxon>Sacoglossa</taxon>
        <taxon>Placobranchoidea</taxon>
        <taxon>Plakobranchidae</taxon>
        <taxon>Elysia</taxon>
    </lineage>
</organism>
<feature type="region of interest" description="Disordered" evidence="1">
    <location>
        <begin position="1"/>
        <end position="25"/>
    </location>
</feature>
<sequence length="338" mass="39038">MSDDEASNSSDRNESTATPGPVLDLNLDPQNDWSDVLVDIADKLEPFREFSGPVHDLPVDSQPLDYFKLFFPEWMLQMFVDETNEYAKQQQRKKGANDPYWKPATMLDIRKYIYTLITFGHHDLPEFQLYWSDDTYWRVPAIADVWGRQRYTKIHQYFHLANSEQQLERNADNYDPLYKVRPLLDHVCSVCSTVYKPKQNLSVDEDMVAFTGRISFKQYIKNKPTPWGFKIWCCAEAESGYLLNFQVYTGKNGNHQPTEHGQGHQVVTNMVQNHLGKNHAVFIDNFFSSVKLAEDLLKEKTTCCSTIRPAKSKTEAWRGQNETERPAGCGAVDRQTTS</sequence>
<reference evidence="3 4" key="1">
    <citation type="journal article" date="2021" name="Elife">
        <title>Chloroplast acquisition without the gene transfer in kleptoplastic sea slugs, Plakobranchus ocellatus.</title>
        <authorList>
            <person name="Maeda T."/>
            <person name="Takahashi S."/>
            <person name="Yoshida T."/>
            <person name="Shimamura S."/>
            <person name="Takaki Y."/>
            <person name="Nagai Y."/>
            <person name="Toyoda A."/>
            <person name="Suzuki Y."/>
            <person name="Arimoto A."/>
            <person name="Ishii H."/>
            <person name="Satoh N."/>
            <person name="Nishiyama T."/>
            <person name="Hasebe M."/>
            <person name="Maruyama T."/>
            <person name="Minagawa J."/>
            <person name="Obokata J."/>
            <person name="Shigenobu S."/>
        </authorList>
    </citation>
    <scope>NUCLEOTIDE SEQUENCE [LARGE SCALE GENOMIC DNA]</scope>
</reference>
<dbReference type="InterPro" id="IPR029526">
    <property type="entry name" value="PGBD"/>
</dbReference>
<protein>
    <submittedName>
        <fullName evidence="3">PiggyBac transposable element-derived protein 4-like</fullName>
    </submittedName>
</protein>
<evidence type="ECO:0000256" key="1">
    <source>
        <dbReference type="SAM" id="MobiDB-lite"/>
    </source>
</evidence>
<dbReference type="AlphaFoldDB" id="A0AAV4H4A3"/>
<evidence type="ECO:0000313" key="3">
    <source>
        <dbReference type="EMBL" id="GFR93042.1"/>
    </source>
</evidence>
<dbReference type="Proteomes" id="UP000762676">
    <property type="component" value="Unassembled WGS sequence"/>
</dbReference>
<feature type="region of interest" description="Disordered" evidence="1">
    <location>
        <begin position="315"/>
        <end position="338"/>
    </location>
</feature>
<dbReference type="EMBL" id="BMAT01005439">
    <property type="protein sequence ID" value="GFR93042.1"/>
    <property type="molecule type" value="Genomic_DNA"/>
</dbReference>